<evidence type="ECO:0000256" key="1">
    <source>
        <dbReference type="SAM" id="MobiDB-lite"/>
    </source>
</evidence>
<accession>A0AAN8NZD6</accession>
<name>A0AAN8NZD6_POLSC</name>
<sequence length="123" mass="14400">MDEFFYFLPGRNVKNRKKEREERERETGERDKGIKQVLIGLRVLEVCHRERAQTVADSRAKKLENGGRKAKLLFPRQKKKDEGVEKVEKVAVKEEVVEIHVQEGEEEEEEENHLGSIFLVESP</sequence>
<feature type="region of interest" description="Disordered" evidence="1">
    <location>
        <begin position="102"/>
        <end position="123"/>
    </location>
</feature>
<reference evidence="2 3" key="1">
    <citation type="submission" date="2023-10" db="EMBL/GenBank/DDBJ databases">
        <title>Genomes of two closely related lineages of the louse Polyplax serrata with different host specificities.</title>
        <authorList>
            <person name="Martinu J."/>
            <person name="Tarabai H."/>
            <person name="Stefka J."/>
            <person name="Hypsa V."/>
        </authorList>
    </citation>
    <scope>NUCLEOTIDE SEQUENCE [LARGE SCALE GENOMIC DNA]</scope>
    <source>
        <strain evidence="2">HR10_N</strain>
    </source>
</reference>
<protein>
    <submittedName>
        <fullName evidence="2">Uncharacterized protein</fullName>
    </submittedName>
</protein>
<evidence type="ECO:0000313" key="2">
    <source>
        <dbReference type="EMBL" id="KAK6629074.1"/>
    </source>
</evidence>
<proteinExistence type="predicted"/>
<gene>
    <name evidence="2" type="ORF">RUM43_002891</name>
</gene>
<dbReference type="EMBL" id="JAWJWE010000036">
    <property type="protein sequence ID" value="KAK6629074.1"/>
    <property type="molecule type" value="Genomic_DNA"/>
</dbReference>
<comment type="caution">
    <text evidence="2">The sequence shown here is derived from an EMBL/GenBank/DDBJ whole genome shotgun (WGS) entry which is preliminary data.</text>
</comment>
<organism evidence="2 3">
    <name type="scientific">Polyplax serrata</name>
    <name type="common">Common mouse louse</name>
    <dbReference type="NCBI Taxonomy" id="468196"/>
    <lineage>
        <taxon>Eukaryota</taxon>
        <taxon>Metazoa</taxon>
        <taxon>Ecdysozoa</taxon>
        <taxon>Arthropoda</taxon>
        <taxon>Hexapoda</taxon>
        <taxon>Insecta</taxon>
        <taxon>Pterygota</taxon>
        <taxon>Neoptera</taxon>
        <taxon>Paraneoptera</taxon>
        <taxon>Psocodea</taxon>
        <taxon>Troctomorpha</taxon>
        <taxon>Phthiraptera</taxon>
        <taxon>Anoplura</taxon>
        <taxon>Polyplacidae</taxon>
        <taxon>Polyplax</taxon>
    </lineage>
</organism>
<evidence type="ECO:0000313" key="3">
    <source>
        <dbReference type="Proteomes" id="UP001372834"/>
    </source>
</evidence>
<dbReference type="Proteomes" id="UP001372834">
    <property type="component" value="Unassembled WGS sequence"/>
</dbReference>
<dbReference type="AlphaFoldDB" id="A0AAN8NZD6"/>